<dbReference type="OrthoDB" id="7343000at2"/>
<proteinExistence type="predicted"/>
<keyword evidence="1" id="KW-0732">Signal</keyword>
<dbReference type="AlphaFoldDB" id="A0A387FNE0"/>
<dbReference type="Pfam" id="PF13483">
    <property type="entry name" value="Lactamase_B_3"/>
    <property type="match status" value="1"/>
</dbReference>
<organism evidence="2 3">
    <name type="scientific">Rhizobium jaguaris</name>
    <dbReference type="NCBI Taxonomy" id="1312183"/>
    <lineage>
        <taxon>Bacteria</taxon>
        <taxon>Pseudomonadati</taxon>
        <taxon>Pseudomonadota</taxon>
        <taxon>Alphaproteobacteria</taxon>
        <taxon>Hyphomicrobiales</taxon>
        <taxon>Rhizobiaceae</taxon>
        <taxon>Rhizobium/Agrobacterium group</taxon>
        <taxon>Rhizobium</taxon>
    </lineage>
</organism>
<evidence type="ECO:0000313" key="2">
    <source>
        <dbReference type="EMBL" id="AYG60318.1"/>
    </source>
</evidence>
<dbReference type="PANTHER" id="PTHR39189">
    <property type="entry name" value="UPF0173 METAL-DEPENDENT HYDROLASE YTKL"/>
    <property type="match status" value="1"/>
</dbReference>
<dbReference type="GO" id="GO:0016787">
    <property type="term" value="F:hydrolase activity"/>
    <property type="evidence" value="ECO:0007669"/>
    <property type="project" value="UniProtKB-KW"/>
</dbReference>
<accession>A0A387FNE0</accession>
<keyword evidence="2" id="KW-0378">Hydrolase</keyword>
<dbReference type="InterPro" id="IPR036866">
    <property type="entry name" value="RibonucZ/Hydroxyglut_hydro"/>
</dbReference>
<evidence type="ECO:0000256" key="1">
    <source>
        <dbReference type="SAM" id="SignalP"/>
    </source>
</evidence>
<dbReference type="SUPFAM" id="SSF56281">
    <property type="entry name" value="Metallo-hydrolase/oxidoreductase"/>
    <property type="match status" value="1"/>
</dbReference>
<dbReference type="Gene3D" id="3.60.15.10">
    <property type="entry name" value="Ribonuclease Z/Hydroxyacylglutathione hydrolase-like"/>
    <property type="match status" value="1"/>
</dbReference>
<sequence length="280" mass="30158">MMLRFPIFAAISLLALAGWSVADAQQMPSRPQVSQCQAIAQSLPKAAFASFSGSDQTLANNPVDGDVKITFLGHATFFIETPGGVSIATDFSGVFLPPYTPTVVTMNKAHPSHYTLTPDPAIKYVLHGWSDTPGEPAKIHLTVGDALIRNVASDIRSWSGGVEANGNSIFIFEVAGLCIGHLGHLHFELNDKQYAEIGRLDVVMVPVDGGLTMGADSMSRVVKRLRSSLILPMHRWGPPIQQFLAMFGPDFDVAYAPTASTTVSLKTLPRKPLIYVLKGL</sequence>
<dbReference type="Proteomes" id="UP000282195">
    <property type="component" value="Chromosome"/>
</dbReference>
<dbReference type="RefSeq" id="WP_120705305.1">
    <property type="nucleotide sequence ID" value="NZ_CP032694.1"/>
</dbReference>
<dbReference type="PANTHER" id="PTHR39189:SF1">
    <property type="entry name" value="UPF0173 METAL-DEPENDENT HYDROLASE YTKL"/>
    <property type="match status" value="1"/>
</dbReference>
<name>A0A387FNE0_9HYPH</name>
<feature type="signal peptide" evidence="1">
    <location>
        <begin position="1"/>
        <end position="24"/>
    </location>
</feature>
<keyword evidence="3" id="KW-1185">Reference proteome</keyword>
<evidence type="ECO:0000313" key="3">
    <source>
        <dbReference type="Proteomes" id="UP000282195"/>
    </source>
</evidence>
<dbReference type="EMBL" id="CP032694">
    <property type="protein sequence ID" value="AYG60318.1"/>
    <property type="molecule type" value="Genomic_DNA"/>
</dbReference>
<gene>
    <name evidence="2" type="ORF">CCGE525_16985</name>
</gene>
<feature type="chain" id="PRO_5017197610" evidence="1">
    <location>
        <begin position="25"/>
        <end position="280"/>
    </location>
</feature>
<reference evidence="2 3" key="1">
    <citation type="submission" date="2018-10" db="EMBL/GenBank/DDBJ databases">
        <title>Rhizobium etli, R. leguminosarum and a new Rhizobium genospecies from Phaseolus dumosus.</title>
        <authorList>
            <person name="Ramirez-Puebla S.T."/>
            <person name="Rogel-Hernandez M.A."/>
            <person name="Guerrero G."/>
            <person name="Ormeno-Orrillo E."/>
            <person name="Martinez-Romero J.C."/>
            <person name="Negrete-Yankelevich S."/>
            <person name="Martinez-Romero E."/>
        </authorList>
    </citation>
    <scope>NUCLEOTIDE SEQUENCE [LARGE SCALE GENOMIC DNA]</scope>
    <source>
        <strain evidence="2 3">CCGE525</strain>
    </source>
</reference>
<dbReference type="KEGG" id="rjg:CCGE525_16985"/>
<protein>
    <submittedName>
        <fullName evidence="2">Zn-dependent hydrolase</fullName>
    </submittedName>
</protein>